<evidence type="ECO:0000256" key="3">
    <source>
        <dbReference type="ARBA" id="ARBA00022679"/>
    </source>
</evidence>
<dbReference type="GO" id="GO:0003677">
    <property type="term" value="F:DNA binding"/>
    <property type="evidence" value="ECO:0007669"/>
    <property type="project" value="UniProtKB-UniRule"/>
</dbReference>
<feature type="domain" description="DarT" evidence="7">
    <location>
        <begin position="28"/>
        <end position="232"/>
    </location>
</feature>
<keyword evidence="9" id="KW-1185">Reference proteome</keyword>
<keyword evidence="1 6" id="KW-1277">Toxin-antitoxin system</keyword>
<keyword evidence="3" id="KW-0808">Transferase</keyword>
<keyword evidence="4" id="KW-0548">Nucleotidyltransferase</keyword>
<name>A0A4R7ZA17_9FIRM</name>
<dbReference type="PROSITE" id="PS52018">
    <property type="entry name" value="DART"/>
    <property type="match status" value="1"/>
</dbReference>
<comment type="similarity">
    <text evidence="6">Belongs to the DarT ADP-ribosyltransferase family.</text>
</comment>
<organism evidence="8 9">
    <name type="scientific">Breznakia blatticola</name>
    <dbReference type="NCBI Taxonomy" id="1754012"/>
    <lineage>
        <taxon>Bacteria</taxon>
        <taxon>Bacillati</taxon>
        <taxon>Bacillota</taxon>
        <taxon>Erysipelotrichia</taxon>
        <taxon>Erysipelotrichales</taxon>
        <taxon>Erysipelotrichaceae</taxon>
        <taxon>Breznakia</taxon>
    </lineage>
</organism>
<evidence type="ECO:0000313" key="8">
    <source>
        <dbReference type="EMBL" id="TDW11825.1"/>
    </source>
</evidence>
<keyword evidence="5 6" id="KW-0238">DNA-binding</keyword>
<evidence type="ECO:0000256" key="1">
    <source>
        <dbReference type="ARBA" id="ARBA00022649"/>
    </source>
</evidence>
<evidence type="ECO:0000313" key="9">
    <source>
        <dbReference type="Proteomes" id="UP000294743"/>
    </source>
</evidence>
<comment type="caution">
    <text evidence="6">Lacks conserved residue(s) required for the propagation of feature annotation.</text>
</comment>
<sequence>MDDRDEIKKVLEENAFKYLPESKRWWVKYLYHFSNIDNIVSILKCGNLYSRDYCKENQLMINENASEEVISNTDQEVTKYVRLYFRPKTPTQYINEGFKPISCRQFTGAHIPVPIFLVFRSLNVLAQENVRFSGTSLATKEMYLQSTLEEFKRIDFEKVYHDGAINPDEDKNQIKKHRHAEVVVPHRLSLDYLDYIWCRSDADYTTLVNFLKDEKILDRYKNKIAINNSFELFNMSDRAYVKRVSLSDVDVLMNIENPFEARNTEITFDMKIGNFSKKWKCMIVEKKCGYKLDLSSLTELINKIGEYRITIYFGNELMHYGVWSSEDDLPF</sequence>
<dbReference type="RefSeq" id="WP_166667622.1">
    <property type="nucleotide sequence ID" value="NZ_SODD01000052.1"/>
</dbReference>
<evidence type="ECO:0000256" key="4">
    <source>
        <dbReference type="ARBA" id="ARBA00022695"/>
    </source>
</evidence>
<proteinExistence type="inferred from homology"/>
<dbReference type="GO" id="GO:0016779">
    <property type="term" value="F:nucleotidyltransferase activity"/>
    <property type="evidence" value="ECO:0007669"/>
    <property type="project" value="UniProtKB-KW"/>
</dbReference>
<comment type="caution">
    <text evidence="8">The sequence shown here is derived from an EMBL/GenBank/DDBJ whole genome shotgun (WGS) entry which is preliminary data.</text>
</comment>
<evidence type="ECO:0000256" key="2">
    <source>
        <dbReference type="ARBA" id="ARBA00022676"/>
    </source>
</evidence>
<evidence type="ECO:0000256" key="5">
    <source>
        <dbReference type="ARBA" id="ARBA00023125"/>
    </source>
</evidence>
<dbReference type="GO" id="GO:0016757">
    <property type="term" value="F:glycosyltransferase activity"/>
    <property type="evidence" value="ECO:0007669"/>
    <property type="project" value="UniProtKB-KW"/>
</dbReference>
<protein>
    <submittedName>
        <fullName evidence="8">Uncharacterized protein DUF4433</fullName>
    </submittedName>
</protein>
<accession>A0A4R7ZA17</accession>
<keyword evidence="2" id="KW-0328">Glycosyltransferase</keyword>
<dbReference type="Proteomes" id="UP000294743">
    <property type="component" value="Unassembled WGS sequence"/>
</dbReference>
<dbReference type="AlphaFoldDB" id="A0A4R7ZA17"/>
<evidence type="ECO:0000259" key="7">
    <source>
        <dbReference type="PROSITE" id="PS52018"/>
    </source>
</evidence>
<evidence type="ECO:0000256" key="6">
    <source>
        <dbReference type="PROSITE-ProRule" id="PRU01362"/>
    </source>
</evidence>
<gene>
    <name evidence="8" type="ORF">EDD63_15212</name>
</gene>
<dbReference type="InterPro" id="IPR029494">
    <property type="entry name" value="DarT"/>
</dbReference>
<reference evidence="8 9" key="1">
    <citation type="submission" date="2019-03" db="EMBL/GenBank/DDBJ databases">
        <title>Genomic Encyclopedia of Type Strains, Phase IV (KMG-IV): sequencing the most valuable type-strain genomes for metagenomic binning, comparative biology and taxonomic classification.</title>
        <authorList>
            <person name="Goeker M."/>
        </authorList>
    </citation>
    <scope>NUCLEOTIDE SEQUENCE [LARGE SCALE GENOMIC DNA]</scope>
    <source>
        <strain evidence="8 9">DSM 28867</strain>
    </source>
</reference>
<dbReference type="EMBL" id="SODD01000052">
    <property type="protein sequence ID" value="TDW11825.1"/>
    <property type="molecule type" value="Genomic_DNA"/>
</dbReference>
<dbReference type="Pfam" id="PF14487">
    <property type="entry name" value="DarT"/>
    <property type="match status" value="1"/>
</dbReference>